<feature type="region of interest" description="Disordered" evidence="3">
    <location>
        <begin position="126"/>
        <end position="204"/>
    </location>
</feature>
<reference evidence="8" key="2">
    <citation type="submission" date="2020-04" db="EMBL/GenBank/DDBJ databases">
        <authorList>
            <consortium name="NCBI Genome Project"/>
        </authorList>
    </citation>
    <scope>NUCLEOTIDE SEQUENCE</scope>
    <source>
        <strain evidence="8">CBS 781.70</strain>
    </source>
</reference>
<evidence type="ECO:0000256" key="2">
    <source>
        <dbReference type="PROSITE-ProRule" id="PRU00192"/>
    </source>
</evidence>
<dbReference type="OrthoDB" id="5340910at2759"/>
<dbReference type="SMART" id="SM00326">
    <property type="entry name" value="SH3"/>
    <property type="match status" value="1"/>
</dbReference>
<keyword evidence="4" id="KW-1133">Transmembrane helix</keyword>
<feature type="compositionally biased region" description="Low complexity" evidence="3">
    <location>
        <begin position="265"/>
        <end position="276"/>
    </location>
</feature>
<feature type="region of interest" description="Disordered" evidence="3">
    <location>
        <begin position="235"/>
        <end position="276"/>
    </location>
</feature>
<dbReference type="GeneID" id="54414242"/>
<gene>
    <name evidence="6 8" type="ORF">P152DRAFT_116627</name>
</gene>
<sequence length="554" mass="55212">MTTSAAVLSSTALSSSQSTSSTFSTAQRSIAQASATSTPSAAPVSGGMSGGAKAGLAIGIIALVALIGAAAFFFIRKKKRDQDNSSINEKSGNGHNPFADPPATAAAAPPVAPQLSLRPVTQFQPNLAGARGSNVPPMDMAPAPPAKTTDAQGFLAPNGQPAGGLERSGEPSYANGPGDAQNPFGSHAEMTDAPKPMSGASFNLPIQSPDGTALAAGAAGAIAVGAVGAAAIGASHHNQGSSNTPKPSSVRSVDGALQAPPTPGTPGADSDSSSAAGVPAVATTAAAIPLGALAANGQKPRPIGTVHRVQLDFKPSMEDELGLNAGQLVRVLHEYDDGWALCLLMNGSKQGVVPRSCLSKTPVKPRAGPPPNGPPRGPPPQNMRPGPGPIPGPGAFPHPPSGRNSPGRNSPGPFPGSPGVPRPLTPGSGRNSPGPAPSHRPMTPPGGRPRGRPQSPGLQHMNQHGPRPRANSNAAPFNAYQPRSMSPGPYGGGPAQQRPQMQTDNRRRSNSTSQLAGAAPAPGGPGPSPMNPISIAPPTAAAVPQRKPVPGVAM</sequence>
<reference evidence="8" key="3">
    <citation type="submission" date="2025-04" db="UniProtKB">
        <authorList>
            <consortium name="RefSeq"/>
        </authorList>
    </citation>
    <scope>IDENTIFICATION</scope>
    <source>
        <strain evidence="8">CBS 781.70</strain>
    </source>
</reference>
<evidence type="ECO:0000256" key="3">
    <source>
        <dbReference type="SAM" id="MobiDB-lite"/>
    </source>
</evidence>
<feature type="transmembrane region" description="Helical" evidence="4">
    <location>
        <begin position="55"/>
        <end position="75"/>
    </location>
</feature>
<keyword evidence="1 2" id="KW-0728">SH3 domain</keyword>
<keyword evidence="4" id="KW-0472">Membrane</keyword>
<protein>
    <recommendedName>
        <fullName evidence="5">SH3 domain-containing protein</fullName>
    </recommendedName>
</protein>
<keyword evidence="7" id="KW-1185">Reference proteome</keyword>
<dbReference type="Pfam" id="PF14604">
    <property type="entry name" value="SH3_9"/>
    <property type="match status" value="1"/>
</dbReference>
<feature type="compositionally biased region" description="Low complexity" evidence="3">
    <location>
        <begin position="136"/>
        <end position="151"/>
    </location>
</feature>
<evidence type="ECO:0000256" key="4">
    <source>
        <dbReference type="SAM" id="Phobius"/>
    </source>
</evidence>
<feature type="compositionally biased region" description="Pro residues" evidence="3">
    <location>
        <begin position="367"/>
        <end position="400"/>
    </location>
</feature>
<accession>A0A6G1GEI8</accession>
<evidence type="ECO:0000313" key="7">
    <source>
        <dbReference type="Proteomes" id="UP000504638"/>
    </source>
</evidence>
<dbReference type="SUPFAM" id="SSF50044">
    <property type="entry name" value="SH3-domain"/>
    <property type="match status" value="1"/>
</dbReference>
<feature type="compositionally biased region" description="Polar residues" evidence="3">
    <location>
        <begin position="84"/>
        <end position="94"/>
    </location>
</feature>
<evidence type="ECO:0000259" key="5">
    <source>
        <dbReference type="PROSITE" id="PS50002"/>
    </source>
</evidence>
<dbReference type="EMBL" id="ML975150">
    <property type="protein sequence ID" value="KAF1816280.1"/>
    <property type="molecule type" value="Genomic_DNA"/>
</dbReference>
<feature type="region of interest" description="Disordered" evidence="3">
    <location>
        <begin position="81"/>
        <end position="110"/>
    </location>
</feature>
<dbReference type="InterPro" id="IPR036028">
    <property type="entry name" value="SH3-like_dom_sf"/>
</dbReference>
<dbReference type="Proteomes" id="UP000504638">
    <property type="component" value="Unplaced"/>
</dbReference>
<feature type="compositionally biased region" description="Polar residues" evidence="3">
    <location>
        <begin position="236"/>
        <end position="251"/>
    </location>
</feature>
<keyword evidence="4" id="KW-0812">Transmembrane</keyword>
<feature type="compositionally biased region" description="Pro residues" evidence="3">
    <location>
        <begin position="434"/>
        <end position="447"/>
    </location>
</feature>
<organism evidence="6">
    <name type="scientific">Eremomyces bilateralis CBS 781.70</name>
    <dbReference type="NCBI Taxonomy" id="1392243"/>
    <lineage>
        <taxon>Eukaryota</taxon>
        <taxon>Fungi</taxon>
        <taxon>Dikarya</taxon>
        <taxon>Ascomycota</taxon>
        <taxon>Pezizomycotina</taxon>
        <taxon>Dothideomycetes</taxon>
        <taxon>Dothideomycetes incertae sedis</taxon>
        <taxon>Eremomycetales</taxon>
        <taxon>Eremomycetaceae</taxon>
        <taxon>Eremomyces</taxon>
    </lineage>
</organism>
<name>A0A6G1GEI8_9PEZI</name>
<feature type="compositionally biased region" description="Pro residues" evidence="3">
    <location>
        <begin position="412"/>
        <end position="424"/>
    </location>
</feature>
<dbReference type="AlphaFoldDB" id="A0A6G1GEI8"/>
<feature type="compositionally biased region" description="Low complexity" evidence="3">
    <location>
        <begin position="401"/>
        <end position="411"/>
    </location>
</feature>
<evidence type="ECO:0000313" key="8">
    <source>
        <dbReference type="RefSeq" id="XP_033537911.1"/>
    </source>
</evidence>
<evidence type="ECO:0000313" key="6">
    <source>
        <dbReference type="EMBL" id="KAF1816280.1"/>
    </source>
</evidence>
<evidence type="ECO:0000256" key="1">
    <source>
        <dbReference type="ARBA" id="ARBA00022443"/>
    </source>
</evidence>
<dbReference type="RefSeq" id="XP_033537911.1">
    <property type="nucleotide sequence ID" value="XM_033673672.1"/>
</dbReference>
<feature type="region of interest" description="Disordered" evidence="3">
    <location>
        <begin position="352"/>
        <end position="554"/>
    </location>
</feature>
<dbReference type="Gene3D" id="2.30.30.40">
    <property type="entry name" value="SH3 Domains"/>
    <property type="match status" value="1"/>
</dbReference>
<feature type="domain" description="SH3" evidence="5">
    <location>
        <begin position="302"/>
        <end position="363"/>
    </location>
</feature>
<feature type="compositionally biased region" description="Low complexity" evidence="3">
    <location>
        <begin position="97"/>
        <end position="109"/>
    </location>
</feature>
<proteinExistence type="predicted"/>
<dbReference type="PROSITE" id="PS50002">
    <property type="entry name" value="SH3"/>
    <property type="match status" value="1"/>
</dbReference>
<dbReference type="InterPro" id="IPR001452">
    <property type="entry name" value="SH3_domain"/>
</dbReference>
<reference evidence="6 8" key="1">
    <citation type="submission" date="2020-01" db="EMBL/GenBank/DDBJ databases">
        <authorList>
            <consortium name="DOE Joint Genome Institute"/>
            <person name="Haridas S."/>
            <person name="Albert R."/>
            <person name="Binder M."/>
            <person name="Bloem J."/>
            <person name="Labutti K."/>
            <person name="Salamov A."/>
            <person name="Andreopoulos B."/>
            <person name="Baker S.E."/>
            <person name="Barry K."/>
            <person name="Bills G."/>
            <person name="Bluhm B.H."/>
            <person name="Cannon C."/>
            <person name="Castanera R."/>
            <person name="Culley D.E."/>
            <person name="Daum C."/>
            <person name="Ezra D."/>
            <person name="Gonzalez J.B."/>
            <person name="Henrissat B."/>
            <person name="Kuo A."/>
            <person name="Liang C."/>
            <person name="Lipzen A."/>
            <person name="Lutzoni F."/>
            <person name="Magnuson J."/>
            <person name="Mondo S."/>
            <person name="Nolan M."/>
            <person name="Ohm R."/>
            <person name="Pangilinan J."/>
            <person name="Park H.-J."/>
            <person name="Ramirez L."/>
            <person name="Alfaro M."/>
            <person name="Sun H."/>
            <person name="Tritt A."/>
            <person name="Yoshinaga Y."/>
            <person name="Zwiers L.-H."/>
            <person name="Turgeon B.G."/>
            <person name="Goodwin S.B."/>
            <person name="Spatafora J.W."/>
            <person name="Crous P.W."/>
            <person name="Grigoriev I.V."/>
        </authorList>
    </citation>
    <scope>NUCLEOTIDE SEQUENCE</scope>
    <source>
        <strain evidence="6 8">CBS 781.70</strain>
    </source>
</reference>